<dbReference type="RefSeq" id="XP_046115443.1">
    <property type="nucleotide sequence ID" value="XM_046264002.1"/>
</dbReference>
<comment type="caution">
    <text evidence="1">The sequence shown here is derived from an EMBL/GenBank/DDBJ whole genome shotgun (WGS) entry which is preliminary data.</text>
</comment>
<evidence type="ECO:0000313" key="2">
    <source>
        <dbReference type="Proteomes" id="UP000887229"/>
    </source>
</evidence>
<dbReference type="EMBL" id="MU251267">
    <property type="protein sequence ID" value="KAG9251519.1"/>
    <property type="molecule type" value="Genomic_DNA"/>
</dbReference>
<sequence>MLSLVVVKQAVPALLVTTDVRSDACAGPLNGPECCASSLIVNTAALGGTRAQLNWSDHERLLCRVTGHDTLPSAIREEE</sequence>
<proteinExistence type="predicted"/>
<dbReference type="AlphaFoldDB" id="A0A9P8CLD7"/>
<accession>A0A9P8CLD7</accession>
<organism evidence="1 2">
    <name type="scientific">Emericellopsis atlantica</name>
    <dbReference type="NCBI Taxonomy" id="2614577"/>
    <lineage>
        <taxon>Eukaryota</taxon>
        <taxon>Fungi</taxon>
        <taxon>Dikarya</taxon>
        <taxon>Ascomycota</taxon>
        <taxon>Pezizomycotina</taxon>
        <taxon>Sordariomycetes</taxon>
        <taxon>Hypocreomycetidae</taxon>
        <taxon>Hypocreales</taxon>
        <taxon>Bionectriaceae</taxon>
        <taxon>Emericellopsis</taxon>
    </lineage>
</organism>
<dbReference type="Proteomes" id="UP000887229">
    <property type="component" value="Unassembled WGS sequence"/>
</dbReference>
<name>A0A9P8CLD7_9HYPO</name>
<protein>
    <submittedName>
        <fullName evidence="1">Uncharacterized protein</fullName>
    </submittedName>
</protein>
<gene>
    <name evidence="1" type="ORF">F5Z01DRAFT_663009</name>
</gene>
<keyword evidence="2" id="KW-1185">Reference proteome</keyword>
<evidence type="ECO:0000313" key="1">
    <source>
        <dbReference type="EMBL" id="KAG9251519.1"/>
    </source>
</evidence>
<dbReference type="GeneID" id="70294905"/>
<reference evidence="1" key="1">
    <citation type="journal article" date="2021" name="IMA Fungus">
        <title>Genomic characterization of three marine fungi, including Emericellopsis atlantica sp. nov. with signatures of a generalist lifestyle and marine biomass degradation.</title>
        <authorList>
            <person name="Hagestad O.C."/>
            <person name="Hou L."/>
            <person name="Andersen J.H."/>
            <person name="Hansen E.H."/>
            <person name="Altermark B."/>
            <person name="Li C."/>
            <person name="Kuhnert E."/>
            <person name="Cox R.J."/>
            <person name="Crous P.W."/>
            <person name="Spatafora J.W."/>
            <person name="Lail K."/>
            <person name="Amirebrahimi M."/>
            <person name="Lipzen A."/>
            <person name="Pangilinan J."/>
            <person name="Andreopoulos W."/>
            <person name="Hayes R.D."/>
            <person name="Ng V."/>
            <person name="Grigoriev I.V."/>
            <person name="Jackson S.A."/>
            <person name="Sutton T.D.S."/>
            <person name="Dobson A.D.W."/>
            <person name="Rama T."/>
        </authorList>
    </citation>
    <scope>NUCLEOTIDE SEQUENCE</scope>
    <source>
        <strain evidence="1">TS7</strain>
    </source>
</reference>